<dbReference type="EMBL" id="FNUJ01000008">
    <property type="protein sequence ID" value="SEF35769.1"/>
    <property type="molecule type" value="Genomic_DNA"/>
</dbReference>
<feature type="chain" id="PRO_5011485391" description="DUF6801 domain-containing protein" evidence="2">
    <location>
        <begin position="35"/>
        <end position="479"/>
    </location>
</feature>
<dbReference type="OrthoDB" id="3821392at2"/>
<proteinExistence type="predicted"/>
<dbReference type="Proteomes" id="UP000198878">
    <property type="component" value="Unassembled WGS sequence"/>
</dbReference>
<dbReference type="RefSeq" id="WP_086676573.1">
    <property type="nucleotide sequence ID" value="NZ_FNUJ01000008.1"/>
</dbReference>
<feature type="region of interest" description="Disordered" evidence="1">
    <location>
        <begin position="223"/>
        <end position="251"/>
    </location>
</feature>
<evidence type="ECO:0000256" key="2">
    <source>
        <dbReference type="SAM" id="SignalP"/>
    </source>
</evidence>
<dbReference type="InterPro" id="IPR046542">
    <property type="entry name" value="DUF6801"/>
</dbReference>
<dbReference type="STRING" id="218821.SAMN05421837_108364"/>
<evidence type="ECO:0000256" key="1">
    <source>
        <dbReference type="SAM" id="MobiDB-lite"/>
    </source>
</evidence>
<evidence type="ECO:0000313" key="4">
    <source>
        <dbReference type="EMBL" id="SEF35769.1"/>
    </source>
</evidence>
<gene>
    <name evidence="4" type="ORF">SAMN05421837_108364</name>
</gene>
<accession>A0A1H5RBQ6</accession>
<evidence type="ECO:0000259" key="3">
    <source>
        <dbReference type="Pfam" id="PF20611"/>
    </source>
</evidence>
<evidence type="ECO:0000313" key="5">
    <source>
        <dbReference type="Proteomes" id="UP000198878"/>
    </source>
</evidence>
<keyword evidence="2" id="KW-0732">Signal</keyword>
<dbReference type="AlphaFoldDB" id="A0A1H5RBQ6"/>
<feature type="domain" description="DUF6801" evidence="3">
    <location>
        <begin position="63"/>
        <end position="210"/>
    </location>
</feature>
<name>A0A1H5RBQ6_9PSEU</name>
<reference evidence="5" key="1">
    <citation type="submission" date="2016-10" db="EMBL/GenBank/DDBJ databases">
        <authorList>
            <person name="Varghese N."/>
            <person name="Submissions S."/>
        </authorList>
    </citation>
    <scope>NUCLEOTIDE SEQUENCE [LARGE SCALE GENOMIC DNA]</scope>
    <source>
        <strain evidence="5">DSM 44654</strain>
    </source>
</reference>
<keyword evidence="5" id="KW-1185">Reference proteome</keyword>
<organism evidence="4 5">
    <name type="scientific">Amycolatopsis pretoriensis</name>
    <dbReference type="NCBI Taxonomy" id="218821"/>
    <lineage>
        <taxon>Bacteria</taxon>
        <taxon>Bacillati</taxon>
        <taxon>Actinomycetota</taxon>
        <taxon>Actinomycetes</taxon>
        <taxon>Pseudonocardiales</taxon>
        <taxon>Pseudonocardiaceae</taxon>
        <taxon>Amycolatopsis</taxon>
    </lineage>
</organism>
<feature type="signal peptide" evidence="2">
    <location>
        <begin position="1"/>
        <end position="34"/>
    </location>
</feature>
<protein>
    <recommendedName>
        <fullName evidence="3">DUF6801 domain-containing protein</fullName>
    </recommendedName>
</protein>
<dbReference type="Pfam" id="PF20611">
    <property type="entry name" value="DUF6801"/>
    <property type="match status" value="1"/>
</dbReference>
<sequence length="479" mass="48963">MAARPTRRTAARGAIALVCAVTAATGALTGTGSAAPGATAPDPGARYAAHRAFTATCPFADPVGAVTIAMNAEARLPASVRSGDRATIDGFTVRLGVPRTAALQLLGPDGTELEGGLTVDLVLEQGKVRDTLAVPLTIAATALPADGDLSLVATGKVPGFSVTSSGATKIRLAAPRIALGPAAPAASGTAPAPAPQATCTAAAGQDLSFGYLVVGSAAVPAKPVAPAPGKPAPKVRGGGKQHNLIDDDPPPDDTVTLRLPLLPNQVDNTTDIVKTGAKIHSNAAALVNGMWVQVTDQDGNQISGTITGELSFTPVTVTYLGYGFLPISATVEFLPDDYRRGKEISSKGSLVDGILYNHLDVRSRLSDVKVNGVPLDAGPDCVSESTISIDMLGEYGPFEGGTIKTDPDNPDPKYRGFTLPPFRNCGAAEKLSSLFTGQNSGPGNQATANLAIIQPCFEADHTLCPPTIPIPAEVFRNSR</sequence>